<keyword evidence="4" id="KW-1185">Reference proteome</keyword>
<evidence type="ECO:0000313" key="3">
    <source>
        <dbReference type="EMBL" id="PLW70063.1"/>
    </source>
</evidence>
<gene>
    <name evidence="3" type="ORF">C0039_05555</name>
</gene>
<evidence type="ECO:0000256" key="1">
    <source>
        <dbReference type="ARBA" id="ARBA00005578"/>
    </source>
</evidence>
<dbReference type="OrthoDB" id="9812890at2"/>
<dbReference type="EMBL" id="PKUS01000003">
    <property type="protein sequence ID" value="PLW70063.1"/>
    <property type="molecule type" value="Genomic_DNA"/>
</dbReference>
<dbReference type="InterPro" id="IPR050961">
    <property type="entry name" value="BolA/IbaG_stress_morph_reg"/>
</dbReference>
<comment type="caution">
    <text evidence="3">The sequence shown here is derived from an EMBL/GenBank/DDBJ whole genome shotgun (WGS) entry which is preliminary data.</text>
</comment>
<organism evidence="3 4">
    <name type="scientific">Pseudohalioglobus lutimaris</name>
    <dbReference type="NCBI Taxonomy" id="1737061"/>
    <lineage>
        <taxon>Bacteria</taxon>
        <taxon>Pseudomonadati</taxon>
        <taxon>Pseudomonadota</taxon>
        <taxon>Gammaproteobacteria</taxon>
        <taxon>Cellvibrionales</taxon>
        <taxon>Halieaceae</taxon>
        <taxon>Pseudohalioglobus</taxon>
    </lineage>
</organism>
<keyword evidence="3" id="KW-0132">Cell division</keyword>
<evidence type="ECO:0000256" key="2">
    <source>
        <dbReference type="RuleBase" id="RU003860"/>
    </source>
</evidence>
<name>A0A2N5X6E3_9GAMM</name>
<dbReference type="Gene3D" id="3.30.300.90">
    <property type="entry name" value="BolA-like"/>
    <property type="match status" value="1"/>
</dbReference>
<dbReference type="Proteomes" id="UP000235005">
    <property type="component" value="Unassembled WGS sequence"/>
</dbReference>
<dbReference type="InterPro" id="IPR036065">
    <property type="entry name" value="BolA-like_sf"/>
</dbReference>
<evidence type="ECO:0000313" key="4">
    <source>
        <dbReference type="Proteomes" id="UP000235005"/>
    </source>
</evidence>
<dbReference type="Pfam" id="PF01722">
    <property type="entry name" value="BolA"/>
    <property type="match status" value="1"/>
</dbReference>
<dbReference type="AlphaFoldDB" id="A0A2N5X6E3"/>
<accession>A0A2N5X6E3</accession>
<reference evidence="3 4" key="1">
    <citation type="submission" date="2018-01" db="EMBL/GenBank/DDBJ databases">
        <title>The draft genome sequence of Halioglobus lutimaris HF004.</title>
        <authorList>
            <person name="Du Z.-J."/>
            <person name="Shi M.-J."/>
        </authorList>
    </citation>
    <scope>NUCLEOTIDE SEQUENCE [LARGE SCALE GENOMIC DNA]</scope>
    <source>
        <strain evidence="3 4">HF004</strain>
    </source>
</reference>
<dbReference type="RefSeq" id="WP_076002053.1">
    <property type="nucleotide sequence ID" value="NZ_PKUS01000003.1"/>
</dbReference>
<dbReference type="GO" id="GO:0051301">
    <property type="term" value="P:cell division"/>
    <property type="evidence" value="ECO:0007669"/>
    <property type="project" value="UniProtKB-KW"/>
</dbReference>
<proteinExistence type="inferred from homology"/>
<dbReference type="PIRSF" id="PIRSF003113">
    <property type="entry name" value="BolA"/>
    <property type="match status" value="1"/>
</dbReference>
<dbReference type="PANTHER" id="PTHR46229:SF4">
    <property type="entry name" value="ACID STRESS PROTEIN IBAG"/>
    <property type="match status" value="1"/>
</dbReference>
<comment type="similarity">
    <text evidence="1 2">Belongs to the BolA/IbaG family.</text>
</comment>
<dbReference type="SUPFAM" id="SSF82657">
    <property type="entry name" value="BolA-like"/>
    <property type="match status" value="1"/>
</dbReference>
<dbReference type="PANTHER" id="PTHR46229">
    <property type="entry name" value="BOLA TRANSCRIPTION REGULATOR"/>
    <property type="match status" value="1"/>
</dbReference>
<dbReference type="InterPro" id="IPR002634">
    <property type="entry name" value="BolA"/>
</dbReference>
<keyword evidence="3" id="KW-0131">Cell cycle</keyword>
<sequence>MDAATVKVLLQNHLPDCEFHVQGEGANYDITAIGVVFDGLRPVKKQQLVYGALNAEIAEGSIHAVNIRTFTPEQWQQQG</sequence>
<protein>
    <submittedName>
        <fullName evidence="3">Cell division protein BolA</fullName>
    </submittedName>
</protein>